<evidence type="ECO:0000313" key="7">
    <source>
        <dbReference type="Proteomes" id="UP000748108"/>
    </source>
</evidence>
<evidence type="ECO:0000256" key="2">
    <source>
        <dbReference type="ARBA" id="ARBA00011915"/>
    </source>
</evidence>
<accession>A0A947G9M4</accession>
<dbReference type="CDD" id="cd06558">
    <property type="entry name" value="crotonase-like"/>
    <property type="match status" value="1"/>
</dbReference>
<dbReference type="EC" id="3.1.2.4" evidence="2"/>
<dbReference type="InterPro" id="IPR029045">
    <property type="entry name" value="ClpP/crotonase-like_dom_sf"/>
</dbReference>
<evidence type="ECO:0000256" key="1">
    <source>
        <dbReference type="ARBA" id="ARBA00001709"/>
    </source>
</evidence>
<dbReference type="Gene3D" id="3.90.226.10">
    <property type="entry name" value="2-enoyl-CoA Hydratase, Chain A, domain 1"/>
    <property type="match status" value="1"/>
</dbReference>
<keyword evidence="3" id="KW-0378">Hydrolase</keyword>
<evidence type="ECO:0000313" key="6">
    <source>
        <dbReference type="EMBL" id="MBT9282591.1"/>
    </source>
</evidence>
<evidence type="ECO:0000256" key="4">
    <source>
        <dbReference type="SAM" id="MobiDB-lite"/>
    </source>
</evidence>
<comment type="caution">
    <text evidence="6">The sequence shown here is derived from an EMBL/GenBank/DDBJ whole genome shotgun (WGS) entry which is preliminary data.</text>
</comment>
<dbReference type="InterPro" id="IPR045004">
    <property type="entry name" value="ECH_dom"/>
</dbReference>
<sequence length="383" mass="40902">MAETNAHPIATDEVRAEIADGIGWITLNRPKQLNALNLSMIRAIRAALEAFEADEAVRLVVFEGAGERGFCAGGDIRALYAAREEPDRATARTFFAEEYAVDHYVLTYAKPVVAFLDGIVMGGGVGLSYGATVKIVTERTRWAMPEAGIGFFPDVGASYFLSRLPHHAGRYLALTGEAVGADVLLRLGLADCFLPSAAWPAVKAALREAGAAGADAPAILTALRERCRRSPGEAGAGPVGGAPAEGAGSGSQDVDGLFERTARYFAGESVPAIVDALEAGAEAGDAWARETLAVLRSRSPTSLFVIFETLRRARTSTYKEALVRDLGVADAFLAHGDFYEGIRAQVVDKDRRPRWRPASLAEVTPEAVAAFFRDPPRPIPFVR</sequence>
<gene>
    <name evidence="6" type="ORF">KM312_08065</name>
</gene>
<evidence type="ECO:0000259" key="5">
    <source>
        <dbReference type="Pfam" id="PF16113"/>
    </source>
</evidence>
<dbReference type="PANTHER" id="PTHR43176:SF3">
    <property type="entry name" value="3-HYDROXYISOBUTYRYL-COA HYDROLASE, MITOCHONDRIAL"/>
    <property type="match status" value="1"/>
</dbReference>
<evidence type="ECO:0000256" key="3">
    <source>
        <dbReference type="ARBA" id="ARBA00022801"/>
    </source>
</evidence>
<protein>
    <recommendedName>
        <fullName evidence="2">3-hydroxyisobutyryl-CoA hydrolase</fullName>
        <ecNumber evidence="2">3.1.2.4</ecNumber>
    </recommendedName>
</protein>
<dbReference type="Pfam" id="PF16113">
    <property type="entry name" value="ECH_2"/>
    <property type="match status" value="1"/>
</dbReference>
<dbReference type="NCBIfam" id="NF004127">
    <property type="entry name" value="PRK05617.1"/>
    <property type="match status" value="1"/>
</dbReference>
<dbReference type="EMBL" id="JAHHQF010000061">
    <property type="protein sequence ID" value="MBT9282591.1"/>
    <property type="molecule type" value="Genomic_DNA"/>
</dbReference>
<proteinExistence type="predicted"/>
<reference evidence="6" key="1">
    <citation type="journal article" date="2021" name="Microbiology">
        <title>Metagenomic Analysis of the Microbial Community in the Underground Coal Fire Area (Kemerovo Region, Russia) Revealed Predominance of Thermophilic Members of the Phyla Deinococcus-thermus, Aquificae, and Firmicutes.</title>
        <authorList>
            <person name="Kadnikov V."/>
            <person name="Mardanov A.V."/>
            <person name="Beletsky A.V."/>
            <person name="Karnachuk O.V."/>
            <person name="Ravin N.V."/>
        </authorList>
    </citation>
    <scope>NUCLEOTIDE SEQUENCE</scope>
    <source>
        <strain evidence="6">RBS10-49</strain>
    </source>
</reference>
<dbReference type="Proteomes" id="UP000748108">
    <property type="component" value="Unassembled WGS sequence"/>
</dbReference>
<organism evidence="6 7">
    <name type="scientific">Hydrogenibacillus schlegelii</name>
    <name type="common">Bacillus schlegelii</name>
    <dbReference type="NCBI Taxonomy" id="1484"/>
    <lineage>
        <taxon>Bacteria</taxon>
        <taxon>Bacillati</taxon>
        <taxon>Bacillota</taxon>
        <taxon>Bacilli</taxon>
        <taxon>Bacillales</taxon>
        <taxon>Bacillales Family X. Incertae Sedis</taxon>
        <taxon>Hydrogenibacillus</taxon>
    </lineage>
</organism>
<dbReference type="InterPro" id="IPR032259">
    <property type="entry name" value="HIBYL-CoA-H"/>
</dbReference>
<feature type="region of interest" description="Disordered" evidence="4">
    <location>
        <begin position="230"/>
        <end position="252"/>
    </location>
</feature>
<dbReference type="GO" id="GO:0006574">
    <property type="term" value="P:L-valine catabolic process"/>
    <property type="evidence" value="ECO:0007669"/>
    <property type="project" value="TreeGrafter"/>
</dbReference>
<dbReference type="AlphaFoldDB" id="A0A947G9M4"/>
<dbReference type="GO" id="GO:0003860">
    <property type="term" value="F:3-hydroxyisobutyryl-CoA hydrolase activity"/>
    <property type="evidence" value="ECO:0007669"/>
    <property type="project" value="UniProtKB-EC"/>
</dbReference>
<name>A0A947G9M4_HYDSH</name>
<feature type="domain" description="Enoyl-CoA hydratase/isomerase" evidence="5">
    <location>
        <begin position="22"/>
        <end position="372"/>
    </location>
</feature>
<dbReference type="PANTHER" id="PTHR43176">
    <property type="entry name" value="3-HYDROXYISOBUTYRYL-COA HYDROLASE-RELATED"/>
    <property type="match status" value="1"/>
</dbReference>
<dbReference type="SUPFAM" id="SSF52096">
    <property type="entry name" value="ClpP/crotonase"/>
    <property type="match status" value="1"/>
</dbReference>
<comment type="catalytic activity">
    <reaction evidence="1">
        <text>3-hydroxy-2-methylpropanoyl-CoA + H2O = 3-hydroxy-2-methylpropanoate + CoA + H(+)</text>
        <dbReference type="Rhea" id="RHEA:20888"/>
        <dbReference type="ChEBI" id="CHEBI:11805"/>
        <dbReference type="ChEBI" id="CHEBI:15377"/>
        <dbReference type="ChEBI" id="CHEBI:15378"/>
        <dbReference type="ChEBI" id="CHEBI:57287"/>
        <dbReference type="ChEBI" id="CHEBI:57340"/>
        <dbReference type="EC" id="3.1.2.4"/>
    </reaction>
</comment>